<dbReference type="Proteomes" id="UP000003560">
    <property type="component" value="Unassembled WGS sequence"/>
</dbReference>
<protein>
    <submittedName>
        <fullName evidence="1">Uncharacterized protein</fullName>
    </submittedName>
</protein>
<accession>B6GAZ1</accession>
<sequence length="46" mass="5281">MARRRATALQPAGVRLGPWGPTHRVAGCPFVRKRPFETKQRVSNHW</sequence>
<dbReference type="STRING" id="445975.COLSTE_01242"/>
<reference evidence="1 2" key="1">
    <citation type="submission" date="2008-10" db="EMBL/GenBank/DDBJ databases">
        <title>Draft genome sequence of Collinsella stercoris (DSM 13279).</title>
        <authorList>
            <person name="Sudarsanam P."/>
            <person name="Ley R."/>
            <person name="Guruge J."/>
            <person name="Turnbaugh P.J."/>
            <person name="Mahowald M."/>
            <person name="Liep D."/>
            <person name="Gordon J."/>
        </authorList>
    </citation>
    <scope>NUCLEOTIDE SEQUENCE [LARGE SCALE GENOMIC DNA]</scope>
    <source>
        <strain evidence="1 2">DSM 13279</strain>
    </source>
</reference>
<proteinExistence type="predicted"/>
<reference evidence="1 2" key="2">
    <citation type="submission" date="2008-10" db="EMBL/GenBank/DDBJ databases">
        <authorList>
            <person name="Fulton L."/>
            <person name="Clifton S."/>
            <person name="Fulton B."/>
            <person name="Xu J."/>
            <person name="Minx P."/>
            <person name="Pepin K.H."/>
            <person name="Johnson M."/>
            <person name="Thiruvilangam P."/>
            <person name="Bhonagiri V."/>
            <person name="Nash W.E."/>
            <person name="Mardis E.R."/>
            <person name="Wilson R.K."/>
        </authorList>
    </citation>
    <scope>NUCLEOTIDE SEQUENCE [LARGE SCALE GENOMIC DNA]</scope>
    <source>
        <strain evidence="1 2">DSM 13279</strain>
    </source>
</reference>
<dbReference type="AlphaFoldDB" id="B6GAZ1"/>
<name>B6GAZ1_9ACTN</name>
<keyword evidence="2" id="KW-1185">Reference proteome</keyword>
<organism evidence="1 2">
    <name type="scientific">Collinsella stercoris DSM 13279</name>
    <dbReference type="NCBI Taxonomy" id="445975"/>
    <lineage>
        <taxon>Bacteria</taxon>
        <taxon>Bacillati</taxon>
        <taxon>Actinomycetota</taxon>
        <taxon>Coriobacteriia</taxon>
        <taxon>Coriobacteriales</taxon>
        <taxon>Coriobacteriaceae</taxon>
        <taxon>Collinsella</taxon>
    </lineage>
</organism>
<comment type="caution">
    <text evidence="1">The sequence shown here is derived from an EMBL/GenBank/DDBJ whole genome shotgun (WGS) entry which is preliminary data.</text>
</comment>
<evidence type="ECO:0000313" key="1">
    <source>
        <dbReference type="EMBL" id="EEA90485.1"/>
    </source>
</evidence>
<evidence type="ECO:0000313" key="2">
    <source>
        <dbReference type="Proteomes" id="UP000003560"/>
    </source>
</evidence>
<dbReference type="EMBL" id="ABXJ01000069">
    <property type="protein sequence ID" value="EEA90485.1"/>
    <property type="molecule type" value="Genomic_DNA"/>
</dbReference>
<gene>
    <name evidence="1" type="ORF">COLSTE_01242</name>
</gene>
<dbReference type="HOGENOM" id="CLU_3182474_0_0_11"/>